<evidence type="ECO:0000313" key="2">
    <source>
        <dbReference type="Proteomes" id="UP000029462"/>
    </source>
</evidence>
<dbReference type="STRING" id="1115515.EV102420_09_02460"/>
<reference evidence="1 2" key="1">
    <citation type="submission" date="2014-09" db="EMBL/GenBank/DDBJ databases">
        <title>Whole genome shotgun sequence of Escherichia vulneris NBRC 102420.</title>
        <authorList>
            <person name="Yoshida Y."/>
            <person name="Hosoyama A."/>
            <person name="Tsuchikane K."/>
            <person name="Ohji S."/>
            <person name="Ichikawa N."/>
            <person name="Kimura A."/>
            <person name="Yamazoe A."/>
            <person name="Ezaki T."/>
            <person name="Fujita N."/>
        </authorList>
    </citation>
    <scope>NUCLEOTIDE SEQUENCE [LARGE SCALE GENOMIC DNA]</scope>
    <source>
        <strain evidence="1 2">NBRC 102420</strain>
    </source>
</reference>
<evidence type="ECO:0000313" key="1">
    <source>
        <dbReference type="EMBL" id="GAL58213.1"/>
    </source>
</evidence>
<dbReference type="OrthoDB" id="8686772at2"/>
<organism evidence="1 2">
    <name type="scientific">Pseudescherichia vulneris NBRC 102420</name>
    <dbReference type="NCBI Taxonomy" id="1115515"/>
    <lineage>
        <taxon>Bacteria</taxon>
        <taxon>Pseudomonadati</taxon>
        <taxon>Pseudomonadota</taxon>
        <taxon>Gammaproteobacteria</taxon>
        <taxon>Enterobacterales</taxon>
        <taxon>Enterobacteriaceae</taxon>
        <taxon>Pseudescherichia</taxon>
    </lineage>
</organism>
<dbReference type="Proteomes" id="UP000029462">
    <property type="component" value="Unassembled WGS sequence"/>
</dbReference>
<gene>
    <name evidence="1" type="ORF">EV102420_09_02460</name>
</gene>
<dbReference type="EMBL" id="BBMZ01000009">
    <property type="protein sequence ID" value="GAL58213.1"/>
    <property type="molecule type" value="Genomic_DNA"/>
</dbReference>
<accession>A0A090V265</accession>
<dbReference type="AlphaFoldDB" id="A0A090V265"/>
<evidence type="ECO:0008006" key="3">
    <source>
        <dbReference type="Google" id="ProtNLM"/>
    </source>
</evidence>
<name>A0A090V265_PSEVU</name>
<proteinExistence type="predicted"/>
<dbReference type="RefSeq" id="WP_042391135.1">
    <property type="nucleotide sequence ID" value="NZ_BBMZ01000009.1"/>
</dbReference>
<keyword evidence="2" id="KW-1185">Reference proteome</keyword>
<dbReference type="eggNOG" id="COG4253">
    <property type="taxonomic scope" value="Bacteria"/>
</dbReference>
<protein>
    <recommendedName>
        <fullName evidence="3">Type IV secretion protein Rhs</fullName>
    </recommendedName>
</protein>
<sequence length="184" mass="21688">MTEETQDQFRIKEGGVRLLTTGEIQLAQSVFLSTIDYSKVWIHRDSYLPFNLQDKNTAMTPNGEIYFRDQYFDDFSQTTDDIQHMFIHEMGHVWQRAKGMNVIFRGMVSWMVSYHYTLDGRLLSDYPMEQQAQVIADNFTLQTQGYKLWYRLWGGKNPTITLDGDTTESVIREQYNIALRGFPW</sequence>
<comment type="caution">
    <text evidence="1">The sequence shown here is derived from an EMBL/GenBank/DDBJ whole genome shotgun (WGS) entry which is preliminary data.</text>
</comment>